<comment type="caution">
    <text evidence="12">The sequence shown here is derived from an EMBL/GenBank/DDBJ whole genome shotgun (WGS) entry which is preliminary data.</text>
</comment>
<dbReference type="GO" id="GO:0004386">
    <property type="term" value="F:helicase activity"/>
    <property type="evidence" value="ECO:0007669"/>
    <property type="project" value="UniProtKB-KW"/>
</dbReference>
<accession>A0A9D1WTX6</accession>
<evidence type="ECO:0000313" key="13">
    <source>
        <dbReference type="Proteomes" id="UP000886800"/>
    </source>
</evidence>
<gene>
    <name evidence="12" type="ORF">H9736_06970</name>
</gene>
<keyword evidence="7" id="KW-0067">ATP-binding</keyword>
<dbReference type="GO" id="GO:0006281">
    <property type="term" value="P:DNA repair"/>
    <property type="evidence" value="ECO:0007669"/>
    <property type="project" value="UniProtKB-KW"/>
</dbReference>
<dbReference type="GO" id="GO:0004527">
    <property type="term" value="F:exonuclease activity"/>
    <property type="evidence" value="ECO:0007669"/>
    <property type="project" value="UniProtKB-KW"/>
</dbReference>
<evidence type="ECO:0000259" key="11">
    <source>
        <dbReference type="Pfam" id="PF21445"/>
    </source>
</evidence>
<dbReference type="SUPFAM" id="SSF52540">
    <property type="entry name" value="P-loop containing nucleoside triphosphate hydrolases"/>
    <property type="match status" value="2"/>
</dbReference>
<keyword evidence="2" id="KW-0547">Nucleotide-binding</keyword>
<evidence type="ECO:0000256" key="1">
    <source>
        <dbReference type="ARBA" id="ARBA00022722"/>
    </source>
</evidence>
<keyword evidence="9" id="KW-0234">DNA repair</keyword>
<evidence type="ECO:0000256" key="5">
    <source>
        <dbReference type="ARBA" id="ARBA00022806"/>
    </source>
</evidence>
<dbReference type="Pfam" id="PF12705">
    <property type="entry name" value="PDDEXK_1"/>
    <property type="match status" value="1"/>
</dbReference>
<dbReference type="Gene3D" id="3.40.50.300">
    <property type="entry name" value="P-loop containing nucleotide triphosphate hydrolases"/>
    <property type="match status" value="4"/>
</dbReference>
<keyword evidence="5" id="KW-0347">Helicase</keyword>
<organism evidence="12 13">
    <name type="scientific">Candidatus Anaerotruncus excrementipullorum</name>
    <dbReference type="NCBI Taxonomy" id="2838465"/>
    <lineage>
        <taxon>Bacteria</taxon>
        <taxon>Bacillati</taxon>
        <taxon>Bacillota</taxon>
        <taxon>Clostridia</taxon>
        <taxon>Eubacteriales</taxon>
        <taxon>Oscillospiraceae</taxon>
        <taxon>Anaerotruncus</taxon>
    </lineage>
</organism>
<dbReference type="GO" id="GO:0006310">
    <property type="term" value="P:DNA recombination"/>
    <property type="evidence" value="ECO:0007669"/>
    <property type="project" value="TreeGrafter"/>
</dbReference>
<keyword evidence="8" id="KW-0238">DNA-binding</keyword>
<evidence type="ECO:0000256" key="4">
    <source>
        <dbReference type="ARBA" id="ARBA00022801"/>
    </source>
</evidence>
<dbReference type="PANTHER" id="PTHR30591">
    <property type="entry name" value="RECBCD ENZYME SUBUNIT RECC"/>
    <property type="match status" value="1"/>
</dbReference>
<dbReference type="GO" id="GO:0005524">
    <property type="term" value="F:ATP binding"/>
    <property type="evidence" value="ECO:0007669"/>
    <property type="project" value="UniProtKB-KW"/>
</dbReference>
<dbReference type="Proteomes" id="UP000886800">
    <property type="component" value="Unassembled WGS sequence"/>
</dbReference>
<evidence type="ECO:0000256" key="2">
    <source>
        <dbReference type="ARBA" id="ARBA00022741"/>
    </source>
</evidence>
<sequence>MLELILGAAGTGKTALLYEKLKDWVAGGGRAILLVPEQASFEGEKALHRLLGPQSALSVEVLSFTRLCDRIFREYGGLAGTHLDGTAKYLLMSVALEELEGQLEVYRKNRASAAFVATICETVGELKAAGATPEDLRRAAAQSGPVLAGKLREIALIFETWQAIVDRGYQDPDDAPTRACRRLEGNGFFAGCGVFIDGFMSFMGAEWKLLARILEGSPRVTAAFCCEGLAGGGQLAGPFSAASQTARRMAGLARQVGAQVAPPTLLRQQHRFQAAGLLHLAASLPQLRPEPLEQPGEGVQLVGCEDVYDELEYVAAQIVRLAREEGYRYRQIAVIGRDLDRYLVPLQTVFGRYGIPFFADLRVDVQVHPLASGTLCALDAVRSGFETEYLLALSKNCISGLDALEAGALENYCYLWGVNRAAWKSDFQNNPDGMEAALNQEQAGRLRELNRIRSQLAGPLLALAQRLEGCSGRAFAAGVFAWLEQSQAVQHLQAFAQGMAPEEQKRFLDLSVQVWDLLLGILDVFGGALADTHLPLARYVDLLRLCLASADVGLLPQTLDQVIVGQADRVRPDAPKAVFVIGANEGVFPRWSAPAGVFSAAERDRLRAEGIDLLQTPENTLLFERYFLYFALTRASHRLWVTWPARDAAGEGLSPSAFVGEVGQLLRLAPQSTRTVPALAWAANGDTAFDQLTRLWGQGTAEEAALRGYFAQTAPGRLENLAKSARPRQFQLSDYALARALFGETMRLSPSRVERYYSCAFSYFCQAGLRLRPRGKVDYDPIQSGSLIHLVLEKMVRRHGGRGLAALPAEQLRKEAAQIIQQELSAKIAGLAEMPARFQFLFKRLVNILVRLLQRLGAEFAQSDYQPAAFELPIGERERVKPLHLVAADGTQVVVEGIVDRVDLLRRGGRRYVRVVDYKSGQKVFRLSDVYYGLNLQMLIYLFALCDSTPGMLPGGVLYMPAMTQMATVPRDASPQAVQAEQQKRLRMNGLLLEDRESLEAMEPGLAGVFIPARLKKDGQFDANSSLANLAQMGVIRRQVEKLLTGLAESLHQGRIQAMPAQGEGASARPPCDWCDYRSLCGHEEGDPVRLLAELDRQEALQAMKGGEQDG</sequence>
<name>A0A9D1WTX6_9FIRM</name>
<evidence type="ECO:0000256" key="7">
    <source>
        <dbReference type="ARBA" id="ARBA00022840"/>
    </source>
</evidence>
<evidence type="ECO:0000259" key="10">
    <source>
        <dbReference type="Pfam" id="PF12705"/>
    </source>
</evidence>
<evidence type="ECO:0000256" key="6">
    <source>
        <dbReference type="ARBA" id="ARBA00022839"/>
    </source>
</evidence>
<keyword evidence="6" id="KW-0269">Exonuclease</keyword>
<dbReference type="Gene3D" id="3.90.320.10">
    <property type="match status" value="1"/>
</dbReference>
<dbReference type="InterPro" id="IPR038726">
    <property type="entry name" value="PDDEXK_AddAB-type"/>
</dbReference>
<evidence type="ECO:0000256" key="3">
    <source>
        <dbReference type="ARBA" id="ARBA00022763"/>
    </source>
</evidence>
<evidence type="ECO:0000256" key="8">
    <source>
        <dbReference type="ARBA" id="ARBA00023125"/>
    </source>
</evidence>
<reference evidence="12" key="1">
    <citation type="journal article" date="2021" name="PeerJ">
        <title>Extensive microbial diversity within the chicken gut microbiome revealed by metagenomics and culture.</title>
        <authorList>
            <person name="Gilroy R."/>
            <person name="Ravi A."/>
            <person name="Getino M."/>
            <person name="Pursley I."/>
            <person name="Horton D.L."/>
            <person name="Alikhan N.F."/>
            <person name="Baker D."/>
            <person name="Gharbi K."/>
            <person name="Hall N."/>
            <person name="Watson M."/>
            <person name="Adriaenssens E.M."/>
            <person name="Foster-Nyarko E."/>
            <person name="Jarju S."/>
            <person name="Secka A."/>
            <person name="Antonio M."/>
            <person name="Oren A."/>
            <person name="Chaudhuri R.R."/>
            <person name="La Ragione R."/>
            <person name="Hildebrand F."/>
            <person name="Pallen M.J."/>
        </authorList>
    </citation>
    <scope>NUCLEOTIDE SEQUENCE</scope>
    <source>
        <strain evidence="12">CHK188-5543</strain>
    </source>
</reference>
<dbReference type="GO" id="GO:0003677">
    <property type="term" value="F:DNA binding"/>
    <property type="evidence" value="ECO:0007669"/>
    <property type="project" value="UniProtKB-KW"/>
</dbReference>
<dbReference type="EMBL" id="DXES01000153">
    <property type="protein sequence ID" value="HIX65975.1"/>
    <property type="molecule type" value="Genomic_DNA"/>
</dbReference>
<evidence type="ECO:0000256" key="9">
    <source>
        <dbReference type="ARBA" id="ARBA00023204"/>
    </source>
</evidence>
<keyword evidence="4" id="KW-0378">Hydrolase</keyword>
<evidence type="ECO:0000313" key="12">
    <source>
        <dbReference type="EMBL" id="HIX65975.1"/>
    </source>
</evidence>
<dbReference type="AlphaFoldDB" id="A0A9D1WTX6"/>
<reference evidence="12" key="2">
    <citation type="submission" date="2021-04" db="EMBL/GenBank/DDBJ databases">
        <authorList>
            <person name="Gilroy R."/>
        </authorList>
    </citation>
    <scope>NUCLEOTIDE SEQUENCE</scope>
    <source>
        <strain evidence="12">CHK188-5543</strain>
    </source>
</reference>
<dbReference type="PANTHER" id="PTHR30591:SF1">
    <property type="entry name" value="RECBCD ENZYME SUBUNIT RECC"/>
    <property type="match status" value="1"/>
</dbReference>
<dbReference type="InterPro" id="IPR011604">
    <property type="entry name" value="PDDEXK-like_dom_sf"/>
</dbReference>
<feature type="domain" description="PD-(D/E)XK endonuclease-like" evidence="10">
    <location>
        <begin position="747"/>
        <end position="1081"/>
    </location>
</feature>
<dbReference type="InterPro" id="IPR049035">
    <property type="entry name" value="ADDB_N"/>
</dbReference>
<keyword evidence="1" id="KW-0540">Nuclease</keyword>
<feature type="domain" description="ATP-dependent helicase/deoxyribonuclease subunit B N-terminal" evidence="11">
    <location>
        <begin position="4"/>
        <end position="280"/>
    </location>
</feature>
<protein>
    <submittedName>
        <fullName evidence="12">PD-(D/E)XK nuclease family protein</fullName>
    </submittedName>
</protein>
<keyword evidence="3" id="KW-0227">DNA damage</keyword>
<proteinExistence type="predicted"/>
<dbReference type="Pfam" id="PF21445">
    <property type="entry name" value="ADDB_N"/>
    <property type="match status" value="1"/>
</dbReference>
<dbReference type="InterPro" id="IPR027417">
    <property type="entry name" value="P-loop_NTPase"/>
</dbReference>